<feature type="region of interest" description="Disordered" evidence="1">
    <location>
        <begin position="260"/>
        <end position="336"/>
    </location>
</feature>
<name>A0AAV4K1S6_9GAST</name>
<feature type="compositionally biased region" description="Low complexity" evidence="1">
    <location>
        <begin position="225"/>
        <end position="242"/>
    </location>
</feature>
<feature type="region of interest" description="Disordered" evidence="1">
    <location>
        <begin position="220"/>
        <end position="242"/>
    </location>
</feature>
<organism evidence="3 4">
    <name type="scientific">Elysia marginata</name>
    <dbReference type="NCBI Taxonomy" id="1093978"/>
    <lineage>
        <taxon>Eukaryota</taxon>
        <taxon>Metazoa</taxon>
        <taxon>Spiralia</taxon>
        <taxon>Lophotrochozoa</taxon>
        <taxon>Mollusca</taxon>
        <taxon>Gastropoda</taxon>
        <taxon>Heterobranchia</taxon>
        <taxon>Euthyneura</taxon>
        <taxon>Panpulmonata</taxon>
        <taxon>Sacoglossa</taxon>
        <taxon>Placobranchoidea</taxon>
        <taxon>Plakobranchidae</taxon>
        <taxon>Elysia</taxon>
    </lineage>
</organism>
<feature type="compositionally biased region" description="Low complexity" evidence="1">
    <location>
        <begin position="260"/>
        <end position="292"/>
    </location>
</feature>
<evidence type="ECO:0000256" key="2">
    <source>
        <dbReference type="SAM" id="SignalP"/>
    </source>
</evidence>
<dbReference type="EMBL" id="BMAT01010581">
    <property type="protein sequence ID" value="GFS27923.1"/>
    <property type="molecule type" value="Genomic_DNA"/>
</dbReference>
<feature type="region of interest" description="Disordered" evidence="1">
    <location>
        <begin position="102"/>
        <end position="123"/>
    </location>
</feature>
<accession>A0AAV4K1S6</accession>
<dbReference type="AlphaFoldDB" id="A0AAV4K1S6"/>
<feature type="signal peptide" evidence="2">
    <location>
        <begin position="1"/>
        <end position="20"/>
    </location>
</feature>
<protein>
    <submittedName>
        <fullName evidence="3">Uncharacterized protein</fullName>
    </submittedName>
</protein>
<evidence type="ECO:0000256" key="1">
    <source>
        <dbReference type="SAM" id="MobiDB-lite"/>
    </source>
</evidence>
<feature type="compositionally biased region" description="Basic residues" evidence="1">
    <location>
        <begin position="109"/>
        <end position="121"/>
    </location>
</feature>
<comment type="caution">
    <text evidence="3">The sequence shown here is derived from an EMBL/GenBank/DDBJ whole genome shotgun (WGS) entry which is preliminary data.</text>
</comment>
<feature type="chain" id="PRO_5043697005" evidence="2">
    <location>
        <begin position="21"/>
        <end position="571"/>
    </location>
</feature>
<keyword evidence="2" id="KW-0732">Signal</keyword>
<evidence type="ECO:0000313" key="3">
    <source>
        <dbReference type="EMBL" id="GFS27923.1"/>
    </source>
</evidence>
<dbReference type="Proteomes" id="UP000762676">
    <property type="component" value="Unassembled WGS sequence"/>
</dbReference>
<keyword evidence="4" id="KW-1185">Reference proteome</keyword>
<proteinExistence type="predicted"/>
<feature type="compositionally biased region" description="Low complexity" evidence="1">
    <location>
        <begin position="304"/>
        <end position="327"/>
    </location>
</feature>
<evidence type="ECO:0000313" key="4">
    <source>
        <dbReference type="Proteomes" id="UP000762676"/>
    </source>
</evidence>
<feature type="compositionally biased region" description="Acidic residues" evidence="1">
    <location>
        <begin position="293"/>
        <end position="303"/>
    </location>
</feature>
<reference evidence="3 4" key="1">
    <citation type="journal article" date="2021" name="Elife">
        <title>Chloroplast acquisition without the gene transfer in kleptoplastic sea slugs, Plakobranchus ocellatus.</title>
        <authorList>
            <person name="Maeda T."/>
            <person name="Takahashi S."/>
            <person name="Yoshida T."/>
            <person name="Shimamura S."/>
            <person name="Takaki Y."/>
            <person name="Nagai Y."/>
            <person name="Toyoda A."/>
            <person name="Suzuki Y."/>
            <person name="Arimoto A."/>
            <person name="Ishii H."/>
            <person name="Satoh N."/>
            <person name="Nishiyama T."/>
            <person name="Hasebe M."/>
            <person name="Maruyama T."/>
            <person name="Minagawa J."/>
            <person name="Obokata J."/>
            <person name="Shigenobu S."/>
        </authorList>
    </citation>
    <scope>NUCLEOTIDE SEQUENCE [LARGE SCALE GENOMIC DNA]</scope>
</reference>
<gene>
    <name evidence="3" type="ORF">ElyMa_005317800</name>
</gene>
<sequence length="571" mass="60054">MRPSVTIAAVVLLLWAIAEAHPHRMRLSDFFDAVRGSAAQDVTTSGSDWRKSLVPSRSYLRRGRSNYRSTPGQSLLERLAKPRGDLRLETYKTYTPARESSWLPVSTHSQRRPSSRYRSSWRRMSENREKRLSRLNDYLKSRKLSRASSESRYAGSRRNLSSLGRSFADFLRRAIYSWLKACRSKLRQPYVTPSPDVTTSLADVTAPDENVPVTIDMGGAPTTQAPFTTPGVKTTTGQTTPSTQSVVVLTTTTATAATTTVSQEQTTFSTPVTTQTSKPSTTTSSAPATTQSEETEDDDDDNENGGTTETSVASTTQQQKSDQTTTTPVPPPTDTTASAAVITDAATTVPTTTAAVTGATSTTAKPTTPEVVTSTAAATIPPIKTVETTTKEVTVPLTTLSSATSTPTSQSPTATTAADLATSTVIVGTAFTTPPATKDSSTSTAVVGVTSTAATPTTTTAATAALTTTATAAATATATSAATATATSAATATATATATSQGIVVTSAATSEPDTTTATQTISWPNSTVKRDMASERLCQYMYTRAMHFYHGPSLCSDGDLVGESPLHNPR</sequence>